<dbReference type="EMBL" id="RCML01000969">
    <property type="protein sequence ID" value="KAG2966970.1"/>
    <property type="molecule type" value="Genomic_DNA"/>
</dbReference>
<comment type="caution">
    <text evidence="4">The sequence shown here is derived from an EMBL/GenBank/DDBJ whole genome shotgun (WGS) entry which is preliminary data.</text>
</comment>
<dbReference type="Proteomes" id="UP000735874">
    <property type="component" value="Unassembled WGS sequence"/>
</dbReference>
<dbReference type="VEuPathDB" id="FungiDB:PC110_g19417"/>
<dbReference type="AlphaFoldDB" id="A0A329RHB7"/>
<keyword evidence="5" id="KW-1185">Reference proteome</keyword>
<sequence length="426" mass="49615">MELDFFAEETDSRRQEPRNELVLLAWRRSFQRDDPDNDAERAVYQRLLTLVAEHEDSDEAALTSILLREVSAKMQYLDHEWGFVDASNIVSRVDECIIALQEQPKKHFLDPLSWDMPPHKAVVSVVEAVLLLFDVPLPSKLSDEDTWRACWGLWIVKNIEAHSSGWEWLAHNEPIGLFTKPYALSVSNLDRVCELLQITRQLASPEHRCWHHLPAYAFLRDWAGACAAYLHMVEHCLPEFDGYEAVQKLVTPPKRTPKENVWFCCESEDGIAYFYNRLYQSITLDRPQDFDGAHIAQKNIPSVIQELIVDTLQADVSTRLELERRGKQKIQAQLLDQDQWVECFDTRTQTNYYYSIIHYRVSPYPPEHGVFESYRESFVYASVLRLQAAYRRRRLEQKTQVRKAKRGTLPSFATFANKGRTKAQHS</sequence>
<evidence type="ECO:0000313" key="5">
    <source>
        <dbReference type="Proteomes" id="UP000251314"/>
    </source>
</evidence>
<evidence type="ECO:0000313" key="4">
    <source>
        <dbReference type="EMBL" id="RAW24153.1"/>
    </source>
</evidence>
<organism evidence="4 5">
    <name type="scientific">Phytophthora cactorum</name>
    <dbReference type="NCBI Taxonomy" id="29920"/>
    <lineage>
        <taxon>Eukaryota</taxon>
        <taxon>Sar</taxon>
        <taxon>Stramenopiles</taxon>
        <taxon>Oomycota</taxon>
        <taxon>Peronosporomycetes</taxon>
        <taxon>Peronosporales</taxon>
        <taxon>Peronosporaceae</taxon>
        <taxon>Phytophthora</taxon>
    </lineage>
</organism>
<reference evidence="1" key="2">
    <citation type="submission" date="2018-10" db="EMBL/GenBank/DDBJ databases">
        <title>Effector identification in a new, highly contiguous assembly of the strawberry crown rot pathogen Phytophthora cactorum.</title>
        <authorList>
            <person name="Armitage A.D."/>
            <person name="Nellist C.F."/>
            <person name="Bates H."/>
            <person name="Vickerstaff R.J."/>
            <person name="Harrison R.J."/>
        </authorList>
    </citation>
    <scope>NUCLEOTIDE SEQUENCE</scope>
    <source>
        <strain evidence="1">15-7</strain>
        <strain evidence="2">4032</strain>
        <strain evidence="3">P415</strain>
    </source>
</reference>
<reference evidence="4 5" key="1">
    <citation type="submission" date="2018-01" db="EMBL/GenBank/DDBJ databases">
        <title>Draft genome of the strawberry crown rot pathogen Phytophthora cactorum.</title>
        <authorList>
            <person name="Armitage A.D."/>
            <person name="Lysoe E."/>
            <person name="Nellist C.F."/>
            <person name="Harrison R.J."/>
            <person name="Brurberg M.B."/>
        </authorList>
    </citation>
    <scope>NUCLEOTIDE SEQUENCE [LARGE SCALE GENOMIC DNA]</scope>
    <source>
        <strain evidence="4 5">10300</strain>
    </source>
</reference>
<dbReference type="EMBL" id="MJFZ01000928">
    <property type="protein sequence ID" value="RAW24153.1"/>
    <property type="molecule type" value="Genomic_DNA"/>
</dbReference>
<accession>A0A329RHB7</accession>
<dbReference type="Proteomes" id="UP000697107">
    <property type="component" value="Unassembled WGS sequence"/>
</dbReference>
<evidence type="ECO:0000313" key="3">
    <source>
        <dbReference type="EMBL" id="KAG2966970.1"/>
    </source>
</evidence>
<dbReference type="Proteomes" id="UP000774804">
    <property type="component" value="Unassembled WGS sequence"/>
</dbReference>
<proteinExistence type="predicted"/>
<dbReference type="Proteomes" id="UP000251314">
    <property type="component" value="Unassembled WGS sequence"/>
</dbReference>
<name>A0A329RHB7_9STRA</name>
<gene>
    <name evidence="4" type="ORF">PC110_g19417</name>
    <name evidence="1" type="ORF">PC113_g19190</name>
    <name evidence="2" type="ORF">PC115_g18706</name>
    <name evidence="3" type="ORF">PC118_g18856</name>
</gene>
<dbReference type="EMBL" id="RCMI01000988">
    <property type="protein sequence ID" value="KAG2892735.1"/>
    <property type="molecule type" value="Genomic_DNA"/>
</dbReference>
<dbReference type="EMBL" id="RCMG01000963">
    <property type="protein sequence ID" value="KAG2840741.1"/>
    <property type="molecule type" value="Genomic_DNA"/>
</dbReference>
<dbReference type="OrthoDB" id="63398at2759"/>
<evidence type="ECO:0000313" key="1">
    <source>
        <dbReference type="EMBL" id="KAG2840741.1"/>
    </source>
</evidence>
<protein>
    <submittedName>
        <fullName evidence="4">Uncharacterized protein</fullName>
    </submittedName>
</protein>
<evidence type="ECO:0000313" key="2">
    <source>
        <dbReference type="EMBL" id="KAG2892735.1"/>
    </source>
</evidence>